<dbReference type="Pfam" id="PF01691">
    <property type="entry name" value="Adeno_E1B_19K"/>
    <property type="match status" value="1"/>
</dbReference>
<dbReference type="PROSITE" id="PS50062">
    <property type="entry name" value="BCL2_FAMILY"/>
    <property type="match status" value="1"/>
</dbReference>
<dbReference type="EMBL" id="KP329566">
    <property type="protein sequence ID" value="ALE30456.1"/>
    <property type="molecule type" value="Genomic_DNA"/>
</dbReference>
<keyword evidence="3 7" id="KW-0244">Early protein</keyword>
<feature type="region of interest" description="Disordered" evidence="8">
    <location>
        <begin position="134"/>
        <end position="168"/>
    </location>
</feature>
<dbReference type="InterPro" id="IPR002475">
    <property type="entry name" value="Bcl2-like"/>
</dbReference>
<reference evidence="10" key="1">
    <citation type="submission" date="2014-12" db="EMBL/GenBank/DDBJ databases">
        <authorList>
            <person name="Podgorski I.I."/>
            <person name="Papp T."/>
            <person name="Custers J."/>
            <person name="Harrach B."/>
            <person name="Benko M."/>
        </authorList>
    </citation>
    <scope>NUCLEOTIDE SEQUENCE [LARGE SCALE GENOMIC DNA]</scope>
    <source>
        <strain evidence="10">B-105</strain>
    </source>
</reference>
<evidence type="ECO:0000256" key="6">
    <source>
        <dbReference type="ARBA" id="ARBA00023323"/>
    </source>
</evidence>
<keyword evidence="4 7" id="KW-0945">Host-virus interaction</keyword>
<dbReference type="GO" id="GO:0033668">
    <property type="term" value="P:symbiont-mediated suppression of host apoptosis"/>
    <property type="evidence" value="ECO:0007669"/>
    <property type="project" value="UniProtKB-KW"/>
</dbReference>
<protein>
    <recommendedName>
        <fullName evidence="2 7">E1B protein, small T-antigen</fullName>
    </recommendedName>
</protein>
<organism evidence="9 10">
    <name type="scientific">Simian adenovirus 17</name>
    <dbReference type="NCBI Taxonomy" id="1715779"/>
    <lineage>
        <taxon>Viruses</taxon>
        <taxon>Varidnaviria</taxon>
        <taxon>Bamfordvirae</taxon>
        <taxon>Preplasmiviricota</taxon>
        <taxon>Polisuviricotina</taxon>
        <taxon>Pharingeaviricetes</taxon>
        <taxon>Rowavirales</taxon>
        <taxon>Adenoviridae</taxon>
        <taxon>Mastadenovirus</taxon>
        <taxon>Mastadenovirus chlorocebi</taxon>
        <taxon>Simian mastadenovirus F</taxon>
    </lineage>
</organism>
<accession>A0A2H4CJZ0</accession>
<evidence type="ECO:0000256" key="7">
    <source>
        <dbReference type="RuleBase" id="RU364111"/>
    </source>
</evidence>
<proteinExistence type="inferred from homology"/>
<evidence type="ECO:0000256" key="3">
    <source>
        <dbReference type="ARBA" id="ARBA00022518"/>
    </source>
</evidence>
<feature type="compositionally biased region" description="Acidic residues" evidence="8">
    <location>
        <begin position="147"/>
        <end position="157"/>
    </location>
</feature>
<dbReference type="Proteomes" id="UP000317837">
    <property type="component" value="Segment"/>
</dbReference>
<evidence type="ECO:0000256" key="5">
    <source>
        <dbReference type="ARBA" id="ARBA00023189"/>
    </source>
</evidence>
<sequence>MEFWSELQNYQSLRHLLELASARTSTCWRFCFGSTLSNVVYRVKQEYSSRFSELLARYPAVFASLDLGHHVYFQEAVVRYLDFSTPGRTVSALAFICFVLDRWSAQTRLSPGYTLDYLTMSLWRAMLRKRRVSGFSPARPPHGLDPVLEEPEPEEEENPRAGLDPSAE</sequence>
<dbReference type="InterPro" id="IPR002924">
    <property type="entry name" value="Adenovir_t-Ag_E1B_19kDa"/>
</dbReference>
<name>A0A2H4CJZ0_9ADEN</name>
<evidence type="ECO:0000256" key="1">
    <source>
        <dbReference type="ARBA" id="ARBA00010275"/>
    </source>
</evidence>
<comment type="similarity">
    <text evidence="1 7">Belongs to the adenoviridae E1B 19 kDa protein family.</text>
</comment>
<evidence type="ECO:0000313" key="9">
    <source>
        <dbReference type="EMBL" id="ALE30456.1"/>
    </source>
</evidence>
<evidence type="ECO:0000313" key="10">
    <source>
        <dbReference type="Proteomes" id="UP000317837"/>
    </source>
</evidence>
<keyword evidence="5 7" id="KW-1081">Inhibition of host apoptosis by viral BCL2-like protein</keyword>
<evidence type="ECO:0000256" key="8">
    <source>
        <dbReference type="SAM" id="MobiDB-lite"/>
    </source>
</evidence>
<keyword evidence="6 7" id="KW-1119">Modulation of host cell apoptosis by virus</keyword>
<evidence type="ECO:0000256" key="4">
    <source>
        <dbReference type="ARBA" id="ARBA00022581"/>
    </source>
</evidence>
<evidence type="ECO:0000256" key="2">
    <source>
        <dbReference type="ARBA" id="ARBA00013796"/>
    </source>
</evidence>